<accession>A0A418F4B7</accession>
<gene>
    <name evidence="1" type="ORF">DYB37_004491</name>
</gene>
<dbReference type="Proteomes" id="UP000285430">
    <property type="component" value="Unassembled WGS sequence"/>
</dbReference>
<reference evidence="1 2" key="1">
    <citation type="submission" date="2018-08" db="EMBL/GenBank/DDBJ databases">
        <title>Aphanomyces genome sequencing and annotation.</title>
        <authorList>
            <person name="Minardi D."/>
            <person name="Oidtmann B."/>
            <person name="Van Der Giezen M."/>
            <person name="Studholme D.J."/>
        </authorList>
    </citation>
    <scope>NUCLEOTIDE SEQUENCE [LARGE SCALE GENOMIC DNA]</scope>
    <source>
        <strain evidence="1 2">Da</strain>
    </source>
</reference>
<protein>
    <submittedName>
        <fullName evidence="1">Uncharacterized protein</fullName>
    </submittedName>
</protein>
<dbReference type="PANTHER" id="PTHR38696">
    <property type="entry name" value="MEDIATOR OF RNA POLYMERASE II TRANSCRIPTION SUBUNIT 13"/>
    <property type="match status" value="1"/>
</dbReference>
<dbReference type="VEuPathDB" id="FungiDB:H257_00081"/>
<evidence type="ECO:0000313" key="2">
    <source>
        <dbReference type="Proteomes" id="UP000285430"/>
    </source>
</evidence>
<name>A0A418F4B7_APHAT</name>
<proteinExistence type="predicted"/>
<comment type="caution">
    <text evidence="1">The sequence shown here is derived from an EMBL/GenBank/DDBJ whole genome shotgun (WGS) entry which is preliminary data.</text>
</comment>
<dbReference type="EMBL" id="QUTH01002821">
    <property type="protein sequence ID" value="RHZ23629.1"/>
    <property type="molecule type" value="Genomic_DNA"/>
</dbReference>
<sequence>MERDLSHHGHNQFTSFAMNHIPPFAMLSLLDDNILRFSNFPPEAVDWVIEAATVGWPRLTATRQDQKTIVFHANVWSPSGAAETIYSRRMMLHILRCLQSHGYYLFQGIDITGDSVGKDVLLFEQREPTTTRMMAISVNANCLLRLIGAPDEVVAITKACLDYHFTPKGVLLSPKVVQGTTEFQLDGCPWESDHSSRSTHGRLMIAHLFAQLSACGWRLYGSIKQTGNQTGGDYTRRNPTKDTFYFTYVADALFAAPLP</sequence>
<organism evidence="1 2">
    <name type="scientific">Aphanomyces astaci</name>
    <name type="common">Crayfish plague agent</name>
    <dbReference type="NCBI Taxonomy" id="112090"/>
    <lineage>
        <taxon>Eukaryota</taxon>
        <taxon>Sar</taxon>
        <taxon>Stramenopiles</taxon>
        <taxon>Oomycota</taxon>
        <taxon>Saprolegniomycetes</taxon>
        <taxon>Saprolegniales</taxon>
        <taxon>Verrucalvaceae</taxon>
        <taxon>Aphanomyces</taxon>
    </lineage>
</organism>
<dbReference type="AlphaFoldDB" id="A0A418F4B7"/>
<evidence type="ECO:0000313" key="1">
    <source>
        <dbReference type="EMBL" id="RHZ23629.1"/>
    </source>
</evidence>
<dbReference type="PANTHER" id="PTHR38696:SF1">
    <property type="entry name" value="MEDIATOR OF RNA POLYMERASE II TRANSCRIPTION SUBUNIT 13"/>
    <property type="match status" value="1"/>
</dbReference>